<keyword evidence="5" id="KW-1015">Disulfide bond</keyword>
<evidence type="ECO:0000256" key="1">
    <source>
        <dbReference type="ARBA" id="ARBA00005406"/>
    </source>
</evidence>
<dbReference type="GO" id="GO:0005886">
    <property type="term" value="C:plasma membrane"/>
    <property type="evidence" value="ECO:0007669"/>
    <property type="project" value="TreeGrafter"/>
</dbReference>
<evidence type="ECO:0000256" key="3">
    <source>
        <dbReference type="ARBA" id="ARBA00022801"/>
    </source>
</evidence>
<dbReference type="SUPFAM" id="SSF52309">
    <property type="entry name" value="N-(deoxy)ribosyltransferase-like"/>
    <property type="match status" value="1"/>
</dbReference>
<keyword evidence="7" id="KW-1185">Reference proteome</keyword>
<dbReference type="EMBL" id="LUCH01001421">
    <property type="protein sequence ID" value="KAF5403102.1"/>
    <property type="molecule type" value="Genomic_DNA"/>
</dbReference>
<sequence>MCAARSVPHVHTQRLITNVRALVYTTCIYYISLESLSVHFQPQSINRMYTTDFKLLLVLLLGSATVLGQKTSDLERLVTGKCTQWAQRNAVRDVDCVQVWTNFEAILTDQQLTYLCVMDQKMFDPLVQTLFDHMPSMSKLFLWSKTAALSTGLCANTGACTTLEATLPGYIFDGLNWCDKNITGGKEYTTACGCTGKAQMVYAFWKSASNAYSKRVQDEVGIILNGSIDIPFNKNSTLATVELPNLKQPQVKQVTAYLVHDLEEGDYRQKCDSETMLELETEITKRNISYKCEEDPV</sequence>
<evidence type="ECO:0000256" key="2">
    <source>
        <dbReference type="ARBA" id="ARBA00022679"/>
    </source>
</evidence>
<evidence type="ECO:0008006" key="8">
    <source>
        <dbReference type="Google" id="ProtNLM"/>
    </source>
</evidence>
<dbReference type="Gene3D" id="1.20.82.10">
    <property type="entry name" value="ADP Ribosyl Cyclase, Chain A, domain 1"/>
    <property type="match status" value="1"/>
</dbReference>
<keyword evidence="2" id="KW-0808">Transferase</keyword>
<dbReference type="Proteomes" id="UP000748531">
    <property type="component" value="Unassembled WGS sequence"/>
</dbReference>
<evidence type="ECO:0000256" key="4">
    <source>
        <dbReference type="ARBA" id="ARBA00023027"/>
    </source>
</evidence>
<comment type="similarity">
    <text evidence="1">Belongs to the ADP-ribosyl cyclase family.</text>
</comment>
<dbReference type="GO" id="GO:0016740">
    <property type="term" value="F:transferase activity"/>
    <property type="evidence" value="ECO:0007669"/>
    <property type="project" value="UniProtKB-KW"/>
</dbReference>
<dbReference type="GO" id="GO:0061809">
    <property type="term" value="F:NAD+ nucleosidase activity, cyclic ADP-ribose generating"/>
    <property type="evidence" value="ECO:0007669"/>
    <property type="project" value="InterPro"/>
</dbReference>
<dbReference type="PANTHER" id="PTHR10912">
    <property type="entry name" value="ADP-RIBOSYL CYCLASE"/>
    <property type="match status" value="1"/>
</dbReference>
<dbReference type="PANTHER" id="PTHR10912:SF7">
    <property type="entry name" value="ADP-RIBOSYL CYCLASE_CYCLIC ADP-RIBOSE HYDROLASE"/>
    <property type="match status" value="1"/>
</dbReference>
<dbReference type="AlphaFoldDB" id="A0A8J4X1A5"/>
<dbReference type="OrthoDB" id="10028716at2759"/>
<dbReference type="Gene3D" id="3.40.50.720">
    <property type="entry name" value="NAD(P)-binding Rossmann-like Domain"/>
    <property type="match status" value="1"/>
</dbReference>
<name>A0A8J4X1A5_9TREM</name>
<dbReference type="InterPro" id="IPR003193">
    <property type="entry name" value="ADP-ribosyl_cyclase"/>
</dbReference>
<organism evidence="6 7">
    <name type="scientific">Paragonimus heterotremus</name>
    <dbReference type="NCBI Taxonomy" id="100268"/>
    <lineage>
        <taxon>Eukaryota</taxon>
        <taxon>Metazoa</taxon>
        <taxon>Spiralia</taxon>
        <taxon>Lophotrochozoa</taxon>
        <taxon>Platyhelminthes</taxon>
        <taxon>Trematoda</taxon>
        <taxon>Digenea</taxon>
        <taxon>Plagiorchiida</taxon>
        <taxon>Troglotremata</taxon>
        <taxon>Troglotrematidae</taxon>
        <taxon>Paragonimus</taxon>
    </lineage>
</organism>
<gene>
    <name evidence="6" type="ORF">PHET_03665</name>
</gene>
<evidence type="ECO:0000313" key="6">
    <source>
        <dbReference type="EMBL" id="KAF5403102.1"/>
    </source>
</evidence>
<accession>A0A8J4X1A5</accession>
<keyword evidence="3" id="KW-0378">Hydrolase</keyword>
<evidence type="ECO:0000256" key="5">
    <source>
        <dbReference type="ARBA" id="ARBA00023157"/>
    </source>
</evidence>
<reference evidence="6" key="1">
    <citation type="submission" date="2019-05" db="EMBL/GenBank/DDBJ databases">
        <title>Annotation for the trematode Paragonimus heterotremus.</title>
        <authorList>
            <person name="Choi Y.-J."/>
        </authorList>
    </citation>
    <scope>NUCLEOTIDE SEQUENCE</scope>
    <source>
        <strain evidence="6">LC</strain>
    </source>
</reference>
<proteinExistence type="inferred from homology"/>
<comment type="caution">
    <text evidence="6">The sequence shown here is derived from an EMBL/GenBank/DDBJ whole genome shotgun (WGS) entry which is preliminary data.</text>
</comment>
<dbReference type="Pfam" id="PF02267">
    <property type="entry name" value="Rib_hydrolayse"/>
    <property type="match status" value="1"/>
</dbReference>
<evidence type="ECO:0000313" key="7">
    <source>
        <dbReference type="Proteomes" id="UP000748531"/>
    </source>
</evidence>
<dbReference type="GO" id="GO:0016849">
    <property type="term" value="F:phosphorus-oxygen lyase activity"/>
    <property type="evidence" value="ECO:0007669"/>
    <property type="project" value="TreeGrafter"/>
</dbReference>
<keyword evidence="4" id="KW-0520">NAD</keyword>
<protein>
    <recommendedName>
        <fullName evidence="8">ADP-ribosyl cyclase/cyclic ADP-ribose hydrolase</fullName>
    </recommendedName>
</protein>